<feature type="domain" description="Calcineurin-like phosphoesterase" evidence="1">
    <location>
        <begin position="59"/>
        <end position="257"/>
    </location>
</feature>
<reference evidence="3" key="1">
    <citation type="submission" date="2016-10" db="EMBL/GenBank/DDBJ databases">
        <authorList>
            <person name="Varghese N."/>
            <person name="Submissions S."/>
        </authorList>
    </citation>
    <scope>NUCLEOTIDE SEQUENCE [LARGE SCALE GENOMIC DNA]</scope>
    <source>
        <strain evidence="3">DSM 3695</strain>
    </source>
</reference>
<keyword evidence="3" id="KW-1185">Reference proteome</keyword>
<dbReference type="InterPro" id="IPR004843">
    <property type="entry name" value="Calcineurin-like_PHP"/>
</dbReference>
<dbReference type="Pfam" id="PF00149">
    <property type="entry name" value="Metallophos"/>
    <property type="match status" value="1"/>
</dbReference>
<dbReference type="GO" id="GO:0016787">
    <property type="term" value="F:hydrolase activity"/>
    <property type="evidence" value="ECO:0007669"/>
    <property type="project" value="InterPro"/>
</dbReference>
<evidence type="ECO:0000313" key="2">
    <source>
        <dbReference type="EMBL" id="SEW50062.1"/>
    </source>
</evidence>
<accession>A0A1I0S5A0</accession>
<evidence type="ECO:0000313" key="3">
    <source>
        <dbReference type="Proteomes" id="UP000199310"/>
    </source>
</evidence>
<dbReference type="STRING" id="29529.SAMN04488122_3675"/>
<dbReference type="InterPro" id="IPR029052">
    <property type="entry name" value="Metallo-depent_PP-like"/>
</dbReference>
<gene>
    <name evidence="2" type="ORF">SAMN04488122_3675</name>
</gene>
<dbReference type="AlphaFoldDB" id="A0A1I0S5A0"/>
<organism evidence="2 3">
    <name type="scientific">Chitinophaga arvensicola</name>
    <dbReference type="NCBI Taxonomy" id="29529"/>
    <lineage>
        <taxon>Bacteria</taxon>
        <taxon>Pseudomonadati</taxon>
        <taxon>Bacteroidota</taxon>
        <taxon>Chitinophagia</taxon>
        <taxon>Chitinophagales</taxon>
        <taxon>Chitinophagaceae</taxon>
        <taxon>Chitinophaga</taxon>
    </lineage>
</organism>
<dbReference type="SUPFAM" id="SSF56300">
    <property type="entry name" value="Metallo-dependent phosphatases"/>
    <property type="match status" value="1"/>
</dbReference>
<evidence type="ECO:0000259" key="1">
    <source>
        <dbReference type="Pfam" id="PF00149"/>
    </source>
</evidence>
<protein>
    <submittedName>
        <fullName evidence="2">Calcineurin-like phosphoesterase superfamily domain-containing protein</fullName>
    </submittedName>
</protein>
<dbReference type="EMBL" id="FOJG01000002">
    <property type="protein sequence ID" value="SEW50062.1"/>
    <property type="molecule type" value="Genomic_DNA"/>
</dbReference>
<proteinExistence type="predicted"/>
<name>A0A1I0S5A0_9BACT</name>
<dbReference type="RefSeq" id="WP_245752581.1">
    <property type="nucleotide sequence ID" value="NZ_FOJG01000002.1"/>
</dbReference>
<dbReference type="Gene3D" id="3.60.21.10">
    <property type="match status" value="1"/>
</dbReference>
<sequence>MQNPLKKLLKRPIIWLSNRFSSQPDKTKVFSSLSELQEAILKGNKHKGVTIPFHYEHARFIIFSDQHKGGKDGADDFMAAEANYVGALRYYYDKQFTFINLGDCEELWESTPAVVIRENQTSLREEARFLQQQRYYRVFGNHDLEWHYAVPRQQFLKDIFGKRLKVYEGLILQTRYQEQDYRIYLTHGHQGDLRSDGNPFSKCFVAAVWTPVQRFFDIRVDTLSDSFDLADRHNIIMYEWSRQYEKTFLISGHTHKPVFASLDHIDRLTKQLERARSLGDTGQVDILQKALAARQAEYAGKQFVKTMAHPSYFNTGCCCFSDGDITGIEIADGFIRLIKWKKENGAPSRIVLEESPLYYLFDQMS</sequence>
<dbReference type="Proteomes" id="UP000199310">
    <property type="component" value="Unassembled WGS sequence"/>
</dbReference>